<name>A0AAD3SSX2_NEPGR</name>
<comment type="caution">
    <text evidence="2">The sequence shown here is derived from an EMBL/GenBank/DDBJ whole genome shotgun (WGS) entry which is preliminary data.</text>
</comment>
<dbReference type="Proteomes" id="UP001279734">
    <property type="component" value="Unassembled WGS sequence"/>
</dbReference>
<keyword evidence="1" id="KW-0732">Signal</keyword>
<dbReference type="AlphaFoldDB" id="A0AAD3SSX2"/>
<feature type="signal peptide" evidence="1">
    <location>
        <begin position="1"/>
        <end position="22"/>
    </location>
</feature>
<feature type="chain" id="PRO_5042257654" evidence="1">
    <location>
        <begin position="23"/>
        <end position="73"/>
    </location>
</feature>
<organism evidence="2 3">
    <name type="scientific">Nepenthes gracilis</name>
    <name type="common">Slender pitcher plant</name>
    <dbReference type="NCBI Taxonomy" id="150966"/>
    <lineage>
        <taxon>Eukaryota</taxon>
        <taxon>Viridiplantae</taxon>
        <taxon>Streptophyta</taxon>
        <taxon>Embryophyta</taxon>
        <taxon>Tracheophyta</taxon>
        <taxon>Spermatophyta</taxon>
        <taxon>Magnoliopsida</taxon>
        <taxon>eudicotyledons</taxon>
        <taxon>Gunneridae</taxon>
        <taxon>Pentapetalae</taxon>
        <taxon>Caryophyllales</taxon>
        <taxon>Nepenthaceae</taxon>
        <taxon>Nepenthes</taxon>
    </lineage>
</organism>
<evidence type="ECO:0000256" key="1">
    <source>
        <dbReference type="SAM" id="SignalP"/>
    </source>
</evidence>
<sequence>MFLNLFSVWSWMILSFLGIVRKNFDLCSYAYQRNIIHKVWRELNCGPWQPMGEEMRIKLVELSVPSNFLYNKL</sequence>
<evidence type="ECO:0000313" key="3">
    <source>
        <dbReference type="Proteomes" id="UP001279734"/>
    </source>
</evidence>
<gene>
    <name evidence="2" type="ORF">Nepgr_018859</name>
</gene>
<protein>
    <submittedName>
        <fullName evidence="2">Uncharacterized protein</fullName>
    </submittedName>
</protein>
<reference evidence="2" key="1">
    <citation type="submission" date="2023-05" db="EMBL/GenBank/DDBJ databases">
        <title>Nepenthes gracilis genome sequencing.</title>
        <authorList>
            <person name="Fukushima K."/>
        </authorList>
    </citation>
    <scope>NUCLEOTIDE SEQUENCE</scope>
    <source>
        <strain evidence="2">SING2019-196</strain>
    </source>
</reference>
<dbReference type="EMBL" id="BSYO01000017">
    <property type="protein sequence ID" value="GMH17018.1"/>
    <property type="molecule type" value="Genomic_DNA"/>
</dbReference>
<evidence type="ECO:0000313" key="2">
    <source>
        <dbReference type="EMBL" id="GMH17018.1"/>
    </source>
</evidence>
<proteinExistence type="predicted"/>
<keyword evidence="3" id="KW-1185">Reference proteome</keyword>
<accession>A0AAD3SSX2</accession>